<comment type="caution">
    <text evidence="1">The sequence shown here is derived from an EMBL/GenBank/DDBJ whole genome shotgun (WGS) entry which is preliminary data.</text>
</comment>
<reference evidence="1" key="1">
    <citation type="submission" date="2019-12" db="EMBL/GenBank/DDBJ databases">
        <title>Genome sequencing and annotation of Brassica cretica.</title>
        <authorList>
            <person name="Studholme D.J."/>
            <person name="Sarris P."/>
        </authorList>
    </citation>
    <scope>NUCLEOTIDE SEQUENCE</scope>
    <source>
        <strain evidence="1">PFS-109/04</strain>
        <tissue evidence="1">Leaf</tissue>
    </source>
</reference>
<accession>A0A8S9PTE7</accession>
<evidence type="ECO:0000313" key="2">
    <source>
        <dbReference type="Proteomes" id="UP000712600"/>
    </source>
</evidence>
<dbReference type="AlphaFoldDB" id="A0A8S9PTE7"/>
<dbReference type="Proteomes" id="UP000712600">
    <property type="component" value="Unassembled WGS sequence"/>
</dbReference>
<name>A0A8S9PTE7_BRACR</name>
<organism evidence="1 2">
    <name type="scientific">Brassica cretica</name>
    <name type="common">Mustard</name>
    <dbReference type="NCBI Taxonomy" id="69181"/>
    <lineage>
        <taxon>Eukaryota</taxon>
        <taxon>Viridiplantae</taxon>
        <taxon>Streptophyta</taxon>
        <taxon>Embryophyta</taxon>
        <taxon>Tracheophyta</taxon>
        <taxon>Spermatophyta</taxon>
        <taxon>Magnoliopsida</taxon>
        <taxon>eudicotyledons</taxon>
        <taxon>Gunneridae</taxon>
        <taxon>Pentapetalae</taxon>
        <taxon>rosids</taxon>
        <taxon>malvids</taxon>
        <taxon>Brassicales</taxon>
        <taxon>Brassicaceae</taxon>
        <taxon>Brassiceae</taxon>
        <taxon>Brassica</taxon>
    </lineage>
</organism>
<gene>
    <name evidence="1" type="ORF">F2Q69_00050536</name>
</gene>
<sequence length="69" mass="7645">MLFESQIVWFAVEFPKPPIQLLESEMMMKDGIPSVTPVCFGGYGASSFQFSGVKSRGGINGRRKDAWSL</sequence>
<protein>
    <submittedName>
        <fullName evidence="1">Uncharacterized protein</fullName>
    </submittedName>
</protein>
<dbReference type="EMBL" id="QGKX02001347">
    <property type="protein sequence ID" value="KAF3522871.1"/>
    <property type="molecule type" value="Genomic_DNA"/>
</dbReference>
<evidence type="ECO:0000313" key="1">
    <source>
        <dbReference type="EMBL" id="KAF3522871.1"/>
    </source>
</evidence>
<proteinExistence type="predicted"/>